<gene>
    <name evidence="2" type="ORF">PgNI_01433</name>
</gene>
<dbReference type="RefSeq" id="XP_030987641.1">
    <property type="nucleotide sequence ID" value="XM_031121504.1"/>
</dbReference>
<name>A0A6P8BKJ3_PYRGI</name>
<dbReference type="GeneID" id="41956418"/>
<dbReference type="KEGG" id="pgri:PgNI_01433"/>
<evidence type="ECO:0000313" key="2">
    <source>
        <dbReference type="RefSeq" id="XP_030987641.1"/>
    </source>
</evidence>
<reference evidence="2" key="1">
    <citation type="journal article" date="2019" name="Mol. Biol. Evol.">
        <title>Blast fungal genomes show frequent chromosomal changes, gene gains and losses, and effector gene turnover.</title>
        <authorList>
            <person name="Gomez Luciano L.B."/>
            <person name="Jason Tsai I."/>
            <person name="Chuma I."/>
            <person name="Tosa Y."/>
            <person name="Chen Y.H."/>
            <person name="Li J.Y."/>
            <person name="Li M.Y."/>
            <person name="Jade Lu M.Y."/>
            <person name="Nakayashiki H."/>
            <person name="Li W.H."/>
        </authorList>
    </citation>
    <scope>NUCLEOTIDE SEQUENCE</scope>
    <source>
        <strain evidence="2">NI907</strain>
    </source>
</reference>
<proteinExistence type="predicted"/>
<protein>
    <submittedName>
        <fullName evidence="2">Uncharacterized protein</fullName>
    </submittedName>
</protein>
<accession>A0A6P8BKJ3</accession>
<organism evidence="1 2">
    <name type="scientific">Pyricularia grisea</name>
    <name type="common">Crabgrass-specific blast fungus</name>
    <name type="synonym">Magnaporthe grisea</name>
    <dbReference type="NCBI Taxonomy" id="148305"/>
    <lineage>
        <taxon>Eukaryota</taxon>
        <taxon>Fungi</taxon>
        <taxon>Dikarya</taxon>
        <taxon>Ascomycota</taxon>
        <taxon>Pezizomycotina</taxon>
        <taxon>Sordariomycetes</taxon>
        <taxon>Sordariomycetidae</taxon>
        <taxon>Magnaporthales</taxon>
        <taxon>Pyriculariaceae</taxon>
        <taxon>Pyricularia</taxon>
    </lineage>
</organism>
<keyword evidence="1" id="KW-1185">Reference proteome</keyword>
<evidence type="ECO:0000313" key="1">
    <source>
        <dbReference type="Proteomes" id="UP000515153"/>
    </source>
</evidence>
<reference evidence="2" key="3">
    <citation type="submission" date="2025-08" db="UniProtKB">
        <authorList>
            <consortium name="RefSeq"/>
        </authorList>
    </citation>
    <scope>IDENTIFICATION</scope>
    <source>
        <strain evidence="2">NI907</strain>
    </source>
</reference>
<dbReference type="Proteomes" id="UP000515153">
    <property type="component" value="Unplaced"/>
</dbReference>
<reference evidence="2" key="2">
    <citation type="submission" date="2019-10" db="EMBL/GenBank/DDBJ databases">
        <authorList>
            <consortium name="NCBI Genome Project"/>
        </authorList>
    </citation>
    <scope>NUCLEOTIDE SEQUENCE</scope>
    <source>
        <strain evidence="2">NI907</strain>
    </source>
</reference>
<dbReference type="AlphaFoldDB" id="A0A6P8BKJ3"/>
<sequence length="78" mass="8416">MTGFASFVLEGLMGAKRSVHSLMQASFSTKFEIVASPLKSIRSGIQILGTCGNSDSSAVMTMILLRVFLVRMGNLSMR</sequence>